<sequence>MNCPTAKTEHDPIPKSLLEAELIFKIGQMKTFMDKAADIDEKVKDEILSAIQHLYQAKKLLIIEKVH</sequence>
<keyword evidence="2" id="KW-1185">Reference proteome</keyword>
<evidence type="ECO:0000313" key="2">
    <source>
        <dbReference type="Proteomes" id="UP000295008"/>
    </source>
</evidence>
<accession>A0A4R1SBC8</accession>
<proteinExistence type="predicted"/>
<evidence type="ECO:0000313" key="1">
    <source>
        <dbReference type="EMBL" id="TCL76801.1"/>
    </source>
</evidence>
<dbReference type="Proteomes" id="UP000295008">
    <property type="component" value="Unassembled WGS sequence"/>
</dbReference>
<dbReference type="AlphaFoldDB" id="A0A4R1SBC8"/>
<dbReference type="EMBL" id="SLUN01000001">
    <property type="protein sequence ID" value="TCL76801.1"/>
    <property type="molecule type" value="Genomic_DNA"/>
</dbReference>
<reference evidence="1 2" key="1">
    <citation type="submission" date="2019-03" db="EMBL/GenBank/DDBJ databases">
        <title>Genomic Encyclopedia of Type Strains, Phase IV (KMG-IV): sequencing the most valuable type-strain genomes for metagenomic binning, comparative biology and taxonomic classification.</title>
        <authorList>
            <person name="Goeker M."/>
        </authorList>
    </citation>
    <scope>NUCLEOTIDE SEQUENCE [LARGE SCALE GENOMIC DNA]</scope>
    <source>
        <strain evidence="1 2">LX-B</strain>
    </source>
</reference>
<dbReference type="RefSeq" id="WP_132012203.1">
    <property type="nucleotide sequence ID" value="NZ_SLUN01000001.1"/>
</dbReference>
<organism evidence="1 2">
    <name type="scientific">Hydrogenispora ethanolica</name>
    <dbReference type="NCBI Taxonomy" id="1082276"/>
    <lineage>
        <taxon>Bacteria</taxon>
        <taxon>Bacillati</taxon>
        <taxon>Bacillota</taxon>
        <taxon>Hydrogenispora</taxon>
    </lineage>
</organism>
<protein>
    <submittedName>
        <fullName evidence="1">Uncharacterized protein</fullName>
    </submittedName>
</protein>
<comment type="caution">
    <text evidence="1">The sequence shown here is derived from an EMBL/GenBank/DDBJ whole genome shotgun (WGS) entry which is preliminary data.</text>
</comment>
<gene>
    <name evidence="1" type="ORF">EDC14_100183</name>
</gene>
<name>A0A4R1SBC8_HYDET</name>